<feature type="transmembrane region" description="Helical" evidence="2">
    <location>
        <begin position="268"/>
        <end position="286"/>
    </location>
</feature>
<feature type="transmembrane region" description="Helical" evidence="2">
    <location>
        <begin position="243"/>
        <end position="262"/>
    </location>
</feature>
<gene>
    <name evidence="3" type="ORF">WHR41_05158</name>
</gene>
<evidence type="ECO:0000256" key="1">
    <source>
        <dbReference type="SAM" id="MobiDB-lite"/>
    </source>
</evidence>
<keyword evidence="2" id="KW-0472">Membrane</keyword>
<protein>
    <submittedName>
        <fullName evidence="3">Uncharacterized protein</fullName>
    </submittedName>
</protein>
<keyword evidence="4" id="KW-1185">Reference proteome</keyword>
<evidence type="ECO:0000313" key="3">
    <source>
        <dbReference type="EMBL" id="KAL1586386.1"/>
    </source>
</evidence>
<keyword evidence="2" id="KW-0812">Transmembrane</keyword>
<feature type="compositionally biased region" description="Low complexity" evidence="1">
    <location>
        <begin position="415"/>
        <end position="431"/>
    </location>
</feature>
<comment type="caution">
    <text evidence="3">The sequence shown here is derived from an EMBL/GenBank/DDBJ whole genome shotgun (WGS) entry which is preliminary data.</text>
</comment>
<dbReference type="AlphaFoldDB" id="A0AB34KS36"/>
<accession>A0AB34KS36</accession>
<organism evidence="3 4">
    <name type="scientific">Cladosporium halotolerans</name>
    <dbReference type="NCBI Taxonomy" id="1052096"/>
    <lineage>
        <taxon>Eukaryota</taxon>
        <taxon>Fungi</taxon>
        <taxon>Dikarya</taxon>
        <taxon>Ascomycota</taxon>
        <taxon>Pezizomycotina</taxon>
        <taxon>Dothideomycetes</taxon>
        <taxon>Dothideomycetidae</taxon>
        <taxon>Cladosporiales</taxon>
        <taxon>Cladosporiaceae</taxon>
        <taxon>Cladosporium</taxon>
    </lineage>
</organism>
<name>A0AB34KS36_9PEZI</name>
<dbReference type="RefSeq" id="XP_069229491.1">
    <property type="nucleotide sequence ID" value="XM_069373763.1"/>
</dbReference>
<feature type="region of interest" description="Disordered" evidence="1">
    <location>
        <begin position="407"/>
        <end position="443"/>
    </location>
</feature>
<feature type="transmembrane region" description="Helical" evidence="2">
    <location>
        <begin position="117"/>
        <end position="137"/>
    </location>
</feature>
<proteinExistence type="predicted"/>
<feature type="transmembrane region" description="Helical" evidence="2">
    <location>
        <begin position="143"/>
        <end position="162"/>
    </location>
</feature>
<keyword evidence="2" id="KW-1133">Transmembrane helix</keyword>
<reference evidence="3 4" key="1">
    <citation type="journal article" date="2020" name="Microbiol. Resour. Announc.">
        <title>Draft Genome Sequence of a Cladosporium Species Isolated from the Mesophotic Ascidian Didemnum maculosum.</title>
        <authorList>
            <person name="Gioti A."/>
            <person name="Siaperas R."/>
            <person name="Nikolaivits E."/>
            <person name="Le Goff G."/>
            <person name="Ouazzani J."/>
            <person name="Kotoulas G."/>
            <person name="Topakas E."/>
        </authorList>
    </citation>
    <scope>NUCLEOTIDE SEQUENCE [LARGE SCALE GENOMIC DNA]</scope>
    <source>
        <strain evidence="3 4">TM138-S3</strain>
    </source>
</reference>
<dbReference type="EMBL" id="JAAQHG020000014">
    <property type="protein sequence ID" value="KAL1586386.1"/>
    <property type="molecule type" value="Genomic_DNA"/>
</dbReference>
<evidence type="ECO:0000256" key="2">
    <source>
        <dbReference type="SAM" id="Phobius"/>
    </source>
</evidence>
<sequence length="443" mass="49364">MVLLPLEALKNWQPFRLDALGLVTLLGAEEVARAIGTLAPNTLTDYMPLLGAYRVAGNHFTTPEPGHNMYNLSDGITNTELSAWFTRWMSHYVTESYSFLEIELAEDQRGFAELGGLHVGLAFLLGTVMHLGLIALAALQADWYGIANGAALLMATLVRNYLIHANVKKFDGKFKGELQQSHGGTQRFVRDGFNQRKKILIVRPDGGLVGMHIKLGLLLKLFGRLDPTAAKFFSLEWQGMYTIARGVGWLAFGVHIVCIGQATLPSQLFVVTVMSVATILTIFNVGTQQSWQQFRNILRSNHRQNSDYARYDMGRFMTIKVVGPPVDALVPTNRSRMYALLAPTEREMSWMESWNLLPLRPNDMWYEHWYKLANTVKEQTIDHKGNRSMHFLEIDYAKMCTGDPTSGTKVENALTSTDSGDTGSQSDVVSGARRDDPMAGEAA</sequence>
<evidence type="ECO:0000313" key="4">
    <source>
        <dbReference type="Proteomes" id="UP000803884"/>
    </source>
</evidence>
<dbReference type="GeneID" id="96006601"/>
<dbReference type="Proteomes" id="UP000803884">
    <property type="component" value="Unassembled WGS sequence"/>
</dbReference>